<accession>A0A5B7DKA4</accession>
<dbReference type="AlphaFoldDB" id="A0A5B7DKA4"/>
<organism evidence="1 2">
    <name type="scientific">Portunus trituberculatus</name>
    <name type="common">Swimming crab</name>
    <name type="synonym">Neptunus trituberculatus</name>
    <dbReference type="NCBI Taxonomy" id="210409"/>
    <lineage>
        <taxon>Eukaryota</taxon>
        <taxon>Metazoa</taxon>
        <taxon>Ecdysozoa</taxon>
        <taxon>Arthropoda</taxon>
        <taxon>Crustacea</taxon>
        <taxon>Multicrustacea</taxon>
        <taxon>Malacostraca</taxon>
        <taxon>Eumalacostraca</taxon>
        <taxon>Eucarida</taxon>
        <taxon>Decapoda</taxon>
        <taxon>Pleocyemata</taxon>
        <taxon>Brachyura</taxon>
        <taxon>Eubrachyura</taxon>
        <taxon>Portunoidea</taxon>
        <taxon>Portunidae</taxon>
        <taxon>Portuninae</taxon>
        <taxon>Portunus</taxon>
    </lineage>
</organism>
<comment type="caution">
    <text evidence="1">The sequence shown here is derived from an EMBL/GenBank/DDBJ whole genome shotgun (WGS) entry which is preliminary data.</text>
</comment>
<dbReference type="EMBL" id="VSRR010001045">
    <property type="protein sequence ID" value="MPC22032.1"/>
    <property type="molecule type" value="Genomic_DNA"/>
</dbReference>
<proteinExistence type="predicted"/>
<evidence type="ECO:0000313" key="1">
    <source>
        <dbReference type="EMBL" id="MPC22032.1"/>
    </source>
</evidence>
<protein>
    <submittedName>
        <fullName evidence="1">Uncharacterized protein</fullName>
    </submittedName>
</protein>
<keyword evidence="2" id="KW-1185">Reference proteome</keyword>
<reference evidence="1 2" key="1">
    <citation type="submission" date="2019-05" db="EMBL/GenBank/DDBJ databases">
        <title>Another draft genome of Portunus trituberculatus and its Hox gene families provides insights of decapod evolution.</title>
        <authorList>
            <person name="Jeong J.-H."/>
            <person name="Song I."/>
            <person name="Kim S."/>
            <person name="Choi T."/>
            <person name="Kim D."/>
            <person name="Ryu S."/>
            <person name="Kim W."/>
        </authorList>
    </citation>
    <scope>NUCLEOTIDE SEQUENCE [LARGE SCALE GENOMIC DNA]</scope>
    <source>
        <tissue evidence="1">Muscle</tissue>
    </source>
</reference>
<gene>
    <name evidence="1" type="ORF">E2C01_015038</name>
</gene>
<sequence length="35" mass="4247">MTRLHIHSAYYLVILHSFRNSCVGFELLRLWPLIF</sequence>
<dbReference type="Proteomes" id="UP000324222">
    <property type="component" value="Unassembled WGS sequence"/>
</dbReference>
<name>A0A5B7DKA4_PORTR</name>
<evidence type="ECO:0000313" key="2">
    <source>
        <dbReference type="Proteomes" id="UP000324222"/>
    </source>
</evidence>